<dbReference type="EMBL" id="BDQX01000046">
    <property type="protein sequence ID" value="GBG06412.1"/>
    <property type="molecule type" value="Genomic_DNA"/>
</dbReference>
<proteinExistence type="predicted"/>
<protein>
    <submittedName>
        <fullName evidence="2">ABC transporter substrate-binding protein</fullName>
    </submittedName>
</protein>
<dbReference type="InterPro" id="IPR006059">
    <property type="entry name" value="SBP"/>
</dbReference>
<name>A0A2R5EII9_9BACL</name>
<dbReference type="Gene3D" id="3.40.190.10">
    <property type="entry name" value="Periplasmic binding protein-like II"/>
    <property type="match status" value="1"/>
</dbReference>
<feature type="region of interest" description="Disordered" evidence="1">
    <location>
        <begin position="1"/>
        <end position="25"/>
    </location>
</feature>
<keyword evidence="3" id="KW-1185">Reference proteome</keyword>
<evidence type="ECO:0000313" key="2">
    <source>
        <dbReference type="EMBL" id="GBG06412.1"/>
    </source>
</evidence>
<sequence>MISGCSNGSGNGQKPDPTQNPGTEQKKEAVITVAGFDDFWKGEDSPGMVITKQFNEKYKGEIKVEVRYMPTSEYNTAIQASIASNDLPDIFLSPQGMDARQIVENGWAAPLDEFVSADWKNQFMQGSFQEGVNMIDGKTYTWPLRGLNHRSMLYYNKKVMRDAGLDPEKPPVTWDELRAMSKVITEKGNGKTFGLVFAGGEPVALDQMILGLTASKVPTQGDMPGFNLQNGTYLFDTPEWIGAIELLQGMKQDGSIMPASYSMKPAEANVYFGENLAAFLIDPRHRMWQIKRDAPDAEFGIAAVPQQDGEQPYYGYTVANTAGYMLSATSENKEAAGKYIEEAFASKEFFKSTIQSGASLSPIDELNADESLYPYPEYKVFFNIHQDTMRESPNYAIANPETALVIGELGHIRQTKIKPTFGELLLNLLVDDKLDAAALMKDYASKMNKGLQDAIDKVSATGVKVSRDDFTFPNWDPTKDYTQSDYDALKK</sequence>
<evidence type="ECO:0000256" key="1">
    <source>
        <dbReference type="SAM" id="MobiDB-lite"/>
    </source>
</evidence>
<dbReference type="SUPFAM" id="SSF53850">
    <property type="entry name" value="Periplasmic binding protein-like II"/>
    <property type="match status" value="1"/>
</dbReference>
<comment type="caution">
    <text evidence="2">The sequence shown here is derived from an EMBL/GenBank/DDBJ whole genome shotgun (WGS) entry which is preliminary data.</text>
</comment>
<reference evidence="2 3" key="1">
    <citation type="submission" date="2017-08" db="EMBL/GenBank/DDBJ databases">
        <title>Substantial Increase in Enzyme Production by Combined Drug-Resistance Mutations in Paenibacillus agaridevorans.</title>
        <authorList>
            <person name="Tanaka Y."/>
            <person name="Funane K."/>
            <person name="Hosaka T."/>
            <person name="Shiwa Y."/>
            <person name="Fujita N."/>
            <person name="Miyazaki T."/>
            <person name="Yoshikawa H."/>
            <person name="Murakami K."/>
            <person name="Kasahara K."/>
            <person name="Inaoka T."/>
            <person name="Hiraga Y."/>
            <person name="Ochi K."/>
        </authorList>
    </citation>
    <scope>NUCLEOTIDE SEQUENCE [LARGE SCALE GENOMIC DNA]</scope>
    <source>
        <strain evidence="2 3">T-3040</strain>
    </source>
</reference>
<accession>A0A2R5EII9</accession>
<dbReference type="InterPro" id="IPR050490">
    <property type="entry name" value="Bact_solute-bd_prot1"/>
</dbReference>
<dbReference type="PANTHER" id="PTHR43649">
    <property type="entry name" value="ARABINOSE-BINDING PROTEIN-RELATED"/>
    <property type="match status" value="1"/>
</dbReference>
<gene>
    <name evidence="2" type="ORF">PAT3040_00937</name>
</gene>
<dbReference type="AlphaFoldDB" id="A0A2R5EII9"/>
<organism evidence="2 3">
    <name type="scientific">Paenibacillus agaridevorans</name>
    <dbReference type="NCBI Taxonomy" id="171404"/>
    <lineage>
        <taxon>Bacteria</taxon>
        <taxon>Bacillati</taxon>
        <taxon>Bacillota</taxon>
        <taxon>Bacilli</taxon>
        <taxon>Bacillales</taxon>
        <taxon>Paenibacillaceae</taxon>
        <taxon>Paenibacillus</taxon>
    </lineage>
</organism>
<dbReference type="Pfam" id="PF01547">
    <property type="entry name" value="SBP_bac_1"/>
    <property type="match status" value="1"/>
</dbReference>
<dbReference type="PANTHER" id="PTHR43649:SF12">
    <property type="entry name" value="DIACETYLCHITOBIOSE BINDING PROTEIN DASA"/>
    <property type="match status" value="1"/>
</dbReference>
<dbReference type="Proteomes" id="UP000245202">
    <property type="component" value="Unassembled WGS sequence"/>
</dbReference>
<evidence type="ECO:0000313" key="3">
    <source>
        <dbReference type="Proteomes" id="UP000245202"/>
    </source>
</evidence>